<protein>
    <submittedName>
        <fullName evidence="3">Uncharacterized protein</fullName>
    </submittedName>
</protein>
<name>A0A9R1WGJ3_LACSA</name>
<dbReference type="EMBL" id="NBSK02000001">
    <property type="protein sequence ID" value="KAJ0224810.1"/>
    <property type="molecule type" value="Genomic_DNA"/>
</dbReference>
<sequence>MASIEVIRLFVKILEEEDPGWYSRAVNYISVPVIDVEINHDPKANLSIKNEMSLPETKSIPTGNGNFVETHDKDIMVERFGFVSVYDQWVALNVSGTRPKPRYEHAAVVVDDKMYVFGGNHNGRYLNDLQTLNLRN</sequence>
<evidence type="ECO:0000256" key="2">
    <source>
        <dbReference type="ARBA" id="ARBA00022737"/>
    </source>
</evidence>
<dbReference type="Proteomes" id="UP000235145">
    <property type="component" value="Unassembled WGS sequence"/>
</dbReference>
<evidence type="ECO:0000313" key="4">
    <source>
        <dbReference type="Proteomes" id="UP000235145"/>
    </source>
</evidence>
<reference evidence="3 4" key="1">
    <citation type="journal article" date="2017" name="Nat. Commun.">
        <title>Genome assembly with in vitro proximity ligation data and whole-genome triplication in lettuce.</title>
        <authorList>
            <person name="Reyes-Chin-Wo S."/>
            <person name="Wang Z."/>
            <person name="Yang X."/>
            <person name="Kozik A."/>
            <person name="Arikit S."/>
            <person name="Song C."/>
            <person name="Xia L."/>
            <person name="Froenicke L."/>
            <person name="Lavelle D.O."/>
            <person name="Truco M.J."/>
            <person name="Xia R."/>
            <person name="Zhu S."/>
            <person name="Xu C."/>
            <person name="Xu H."/>
            <person name="Xu X."/>
            <person name="Cox K."/>
            <person name="Korf I."/>
            <person name="Meyers B.C."/>
            <person name="Michelmore R.W."/>
        </authorList>
    </citation>
    <scope>NUCLEOTIDE SEQUENCE [LARGE SCALE GENOMIC DNA]</scope>
    <source>
        <strain evidence="4">cv. Salinas</strain>
        <tissue evidence="3">Seedlings</tissue>
    </source>
</reference>
<comment type="caution">
    <text evidence="3">The sequence shown here is derived from an EMBL/GenBank/DDBJ whole genome shotgun (WGS) entry which is preliminary data.</text>
</comment>
<accession>A0A9R1WGJ3</accession>
<dbReference type="Gene3D" id="2.120.10.80">
    <property type="entry name" value="Kelch-type beta propeller"/>
    <property type="match status" value="1"/>
</dbReference>
<dbReference type="InterPro" id="IPR015915">
    <property type="entry name" value="Kelch-typ_b-propeller"/>
</dbReference>
<organism evidence="3 4">
    <name type="scientific">Lactuca sativa</name>
    <name type="common">Garden lettuce</name>
    <dbReference type="NCBI Taxonomy" id="4236"/>
    <lineage>
        <taxon>Eukaryota</taxon>
        <taxon>Viridiplantae</taxon>
        <taxon>Streptophyta</taxon>
        <taxon>Embryophyta</taxon>
        <taxon>Tracheophyta</taxon>
        <taxon>Spermatophyta</taxon>
        <taxon>Magnoliopsida</taxon>
        <taxon>eudicotyledons</taxon>
        <taxon>Gunneridae</taxon>
        <taxon>Pentapetalae</taxon>
        <taxon>asterids</taxon>
        <taxon>campanulids</taxon>
        <taxon>Asterales</taxon>
        <taxon>Asteraceae</taxon>
        <taxon>Cichorioideae</taxon>
        <taxon>Cichorieae</taxon>
        <taxon>Lactucinae</taxon>
        <taxon>Lactuca</taxon>
    </lineage>
</organism>
<keyword evidence="1" id="KW-0880">Kelch repeat</keyword>
<dbReference type="PANTHER" id="PTHR46093:SF3">
    <property type="entry name" value="ACYL-COA-BINDING DOMAIN-CONTAINING PROTEIN 4"/>
    <property type="match status" value="1"/>
</dbReference>
<keyword evidence="2" id="KW-0677">Repeat</keyword>
<gene>
    <name evidence="3" type="ORF">LSAT_V11C100038770</name>
</gene>
<dbReference type="AlphaFoldDB" id="A0A9R1WGJ3"/>
<keyword evidence="4" id="KW-1185">Reference proteome</keyword>
<dbReference type="Pfam" id="PF24681">
    <property type="entry name" value="Kelch_KLHDC2_KLHL20_DRC7"/>
    <property type="match status" value="1"/>
</dbReference>
<dbReference type="SUPFAM" id="SSF117281">
    <property type="entry name" value="Kelch motif"/>
    <property type="match status" value="1"/>
</dbReference>
<evidence type="ECO:0000313" key="3">
    <source>
        <dbReference type="EMBL" id="KAJ0224810.1"/>
    </source>
</evidence>
<evidence type="ECO:0000256" key="1">
    <source>
        <dbReference type="ARBA" id="ARBA00022441"/>
    </source>
</evidence>
<proteinExistence type="predicted"/>
<dbReference type="PANTHER" id="PTHR46093">
    <property type="entry name" value="ACYL-COA-BINDING DOMAIN-CONTAINING PROTEIN 5"/>
    <property type="match status" value="1"/>
</dbReference>